<evidence type="ECO:0000313" key="2">
    <source>
        <dbReference type="EMBL" id="KAA8826924.1"/>
    </source>
</evidence>
<comment type="caution">
    <text evidence="2">The sequence shown here is derived from an EMBL/GenBank/DDBJ whole genome shotgun (WGS) entry which is preliminary data.</text>
</comment>
<proteinExistence type="predicted"/>
<sequence length="74" mass="8110">MDWYHLLFPPAAAAAFPLLFVTIVVQDDHDRDAGPLFGPHGRFGRRAGRRLCRLLWTAVAVDMAVIAASPLLPA</sequence>
<keyword evidence="1" id="KW-0812">Transmembrane</keyword>
<reference evidence="2 3" key="1">
    <citation type="journal article" date="2019" name="Syst. Appl. Microbiol.">
        <title>Characterization of Bifidobacterium species in feaces of the Egyptian fruit bat: Description of B. vespertilionis sp. nov. and B. rousetti sp. nov.</title>
        <authorList>
            <person name="Modesto M."/>
            <person name="Satti M."/>
            <person name="Watanabe K."/>
            <person name="Puglisi E."/>
            <person name="Morelli L."/>
            <person name="Huang C.-H."/>
            <person name="Liou J.-S."/>
            <person name="Miyashita M."/>
            <person name="Tamura T."/>
            <person name="Saito S."/>
            <person name="Mori K."/>
            <person name="Huang L."/>
            <person name="Sciavilla P."/>
            <person name="Sandri C."/>
            <person name="Spiezio C."/>
            <person name="Vitali F."/>
            <person name="Cavalieri D."/>
            <person name="Perpetuini G."/>
            <person name="Tofalo R."/>
            <person name="Bonetti A."/>
            <person name="Arita M."/>
            <person name="Mattarelli P."/>
        </authorList>
    </citation>
    <scope>NUCLEOTIDE SEQUENCE [LARGE SCALE GENOMIC DNA]</scope>
    <source>
        <strain evidence="2 3">RST17</strain>
    </source>
</reference>
<organism evidence="2 3">
    <name type="scientific">Bifidobacterium myosotis</name>
    <dbReference type="NCBI Taxonomy" id="1630166"/>
    <lineage>
        <taxon>Bacteria</taxon>
        <taxon>Bacillati</taxon>
        <taxon>Actinomycetota</taxon>
        <taxon>Actinomycetes</taxon>
        <taxon>Bifidobacteriales</taxon>
        <taxon>Bifidobacteriaceae</taxon>
        <taxon>Bifidobacterium</taxon>
    </lineage>
</organism>
<gene>
    <name evidence="2" type="ORF">EMO91_10350</name>
</gene>
<protein>
    <submittedName>
        <fullName evidence="2">Uncharacterized protein</fullName>
    </submittedName>
</protein>
<evidence type="ECO:0000313" key="3">
    <source>
        <dbReference type="Proteomes" id="UP000410049"/>
    </source>
</evidence>
<name>A0A5M9ZH52_9BIFI</name>
<dbReference type="Proteomes" id="UP000410049">
    <property type="component" value="Unassembled WGS sequence"/>
</dbReference>
<accession>A0A5M9ZH52</accession>
<dbReference type="EMBL" id="RZUH01000009">
    <property type="protein sequence ID" value="KAA8826924.1"/>
    <property type="molecule type" value="Genomic_DNA"/>
</dbReference>
<dbReference type="AlphaFoldDB" id="A0A5M9ZH52"/>
<keyword evidence="1" id="KW-0472">Membrane</keyword>
<feature type="transmembrane region" description="Helical" evidence="1">
    <location>
        <begin position="6"/>
        <end position="25"/>
    </location>
</feature>
<keyword evidence="1" id="KW-1133">Transmembrane helix</keyword>
<evidence type="ECO:0000256" key="1">
    <source>
        <dbReference type="SAM" id="Phobius"/>
    </source>
</evidence>
<dbReference type="RefSeq" id="WP_150379880.1">
    <property type="nucleotide sequence ID" value="NZ_RZUH01000009.1"/>
</dbReference>
<feature type="transmembrane region" description="Helical" evidence="1">
    <location>
        <begin position="51"/>
        <end position="72"/>
    </location>
</feature>